<comment type="caution">
    <text evidence="2">The sequence shown here is derived from an EMBL/GenBank/DDBJ whole genome shotgun (WGS) entry which is preliminary data.</text>
</comment>
<dbReference type="Proteomes" id="UP000594380">
    <property type="component" value="Unassembled WGS sequence"/>
</dbReference>
<evidence type="ECO:0000259" key="1">
    <source>
        <dbReference type="Pfam" id="PF01883"/>
    </source>
</evidence>
<name>A0A7Y6K6B7_9BURK</name>
<dbReference type="Pfam" id="PF01883">
    <property type="entry name" value="FeS_assembly_P"/>
    <property type="match status" value="1"/>
</dbReference>
<accession>A0A7Y6K6B7</accession>
<reference evidence="2 3" key="1">
    <citation type="submission" date="2020-02" db="EMBL/GenBank/DDBJ databases">
        <title>Paraburkholderia simonii sp. nov. and Paraburkholderia youngii sp. nov. Brazilian and Mexican Mimosa-associated rhizobia.</title>
        <authorList>
            <person name="Mavima L."/>
            <person name="Beukes C.W."/>
            <person name="Chan W.Y."/>
            <person name="Palmer M."/>
            <person name="De Meyer S.E."/>
            <person name="James E.K."/>
            <person name="Venter S.N."/>
            <person name="Steenkamp E.T."/>
        </authorList>
    </citation>
    <scope>NUCLEOTIDE SEQUENCE [LARGE SCALE GENOMIC DNA]</scope>
    <source>
        <strain evidence="2 3">JPY169</strain>
    </source>
</reference>
<evidence type="ECO:0000313" key="3">
    <source>
        <dbReference type="Proteomes" id="UP000594380"/>
    </source>
</evidence>
<proteinExistence type="predicted"/>
<dbReference type="AlphaFoldDB" id="A0A7Y6K6B7"/>
<feature type="domain" description="MIP18 family-like" evidence="1">
    <location>
        <begin position="32"/>
        <end position="104"/>
    </location>
</feature>
<dbReference type="PANTHER" id="PTHR42831">
    <property type="entry name" value="FE-S PROTEIN MATURATION AUXILIARY FACTOR YITW"/>
    <property type="match status" value="1"/>
</dbReference>
<dbReference type="InterPro" id="IPR014291">
    <property type="entry name" value="SUF_FeS_clus_asmbl-assoc"/>
</dbReference>
<dbReference type="InterPro" id="IPR052339">
    <property type="entry name" value="Fe-S_Maturation_MIP18"/>
</dbReference>
<evidence type="ECO:0000313" key="2">
    <source>
        <dbReference type="EMBL" id="NUY05231.1"/>
    </source>
</evidence>
<dbReference type="Gene3D" id="3.30.300.130">
    <property type="entry name" value="Fe-S cluster assembly (FSCA)"/>
    <property type="match status" value="1"/>
</dbReference>
<dbReference type="EMBL" id="JAALDK010000002">
    <property type="protein sequence ID" value="NUY05231.1"/>
    <property type="molecule type" value="Genomic_DNA"/>
</dbReference>
<dbReference type="NCBIfam" id="TIGR02945">
    <property type="entry name" value="SUF_assoc"/>
    <property type="match status" value="1"/>
</dbReference>
<protein>
    <submittedName>
        <fullName evidence="2">SUF system Fe-S cluster assembly protein</fullName>
    </submittedName>
</protein>
<dbReference type="SUPFAM" id="SSF117916">
    <property type="entry name" value="Fe-S cluster assembly (FSCA) domain-like"/>
    <property type="match status" value="1"/>
</dbReference>
<dbReference type="PANTHER" id="PTHR42831:SF1">
    <property type="entry name" value="FE-S PROTEIN MATURATION AUXILIARY FACTOR YITW"/>
    <property type="match status" value="1"/>
</dbReference>
<dbReference type="InterPro" id="IPR002744">
    <property type="entry name" value="MIP18-like"/>
</dbReference>
<gene>
    <name evidence="2" type="ORF">G5S42_37300</name>
</gene>
<dbReference type="InterPro" id="IPR034904">
    <property type="entry name" value="FSCA_dom_sf"/>
</dbReference>
<sequence length="128" mass="13981">MISGGSEVNRKSAFDWLKRADGPEPGDGDLRSRVIDALRTVFDPEIPVNIYDLGLVYGLDVDGDTGNVSIRMTLTAPGCPVSQTFPATIEDVVYSVAGVNTVRVELVWEPPWTKERMSEAARLQLGML</sequence>
<organism evidence="2 3">
    <name type="scientific">Paraburkholderia youngii</name>
    <dbReference type="NCBI Taxonomy" id="2782701"/>
    <lineage>
        <taxon>Bacteria</taxon>
        <taxon>Pseudomonadati</taxon>
        <taxon>Pseudomonadota</taxon>
        <taxon>Betaproteobacteria</taxon>
        <taxon>Burkholderiales</taxon>
        <taxon>Burkholderiaceae</taxon>
        <taxon>Paraburkholderia</taxon>
    </lineage>
</organism>